<protein>
    <submittedName>
        <fullName evidence="1">Uncharacterized protein</fullName>
    </submittedName>
</protein>
<organism evidence="1 2">
    <name type="scientific">Fusarium culmorum</name>
    <dbReference type="NCBI Taxonomy" id="5516"/>
    <lineage>
        <taxon>Eukaryota</taxon>
        <taxon>Fungi</taxon>
        <taxon>Dikarya</taxon>
        <taxon>Ascomycota</taxon>
        <taxon>Pezizomycotina</taxon>
        <taxon>Sordariomycetes</taxon>
        <taxon>Hypocreomycetidae</taxon>
        <taxon>Hypocreales</taxon>
        <taxon>Nectriaceae</taxon>
        <taxon>Fusarium</taxon>
    </lineage>
</organism>
<evidence type="ECO:0000313" key="2">
    <source>
        <dbReference type="Proteomes" id="UP000663297"/>
    </source>
</evidence>
<evidence type="ECO:0000313" key="1">
    <source>
        <dbReference type="EMBL" id="QPC59024.1"/>
    </source>
</evidence>
<name>A0A7S8CZ58_FUSCU</name>
<reference evidence="1" key="1">
    <citation type="submission" date="2020-11" db="EMBL/GenBank/DDBJ databases">
        <title>The chromosome-scale genome resource for two endophytic Fusarium species: F. culmorum and F. pseudograminearum.</title>
        <authorList>
            <person name="Yuan Z."/>
        </authorList>
    </citation>
    <scope>NUCLEOTIDE SEQUENCE</scope>
    <source>
        <strain evidence="1">Class2-1B</strain>
    </source>
</reference>
<sequence length="92" mass="10241">MTPNAAFRWTILHAAKQDPTIKGISALGSDGIYRCFTADRGVVNAVPLIIALIEALLYRFPFGEESEKKFHGVNRTRSGSKKARFALCWIMV</sequence>
<dbReference type="EMBL" id="CP064747">
    <property type="protein sequence ID" value="QPC59024.1"/>
    <property type="molecule type" value="Genomic_DNA"/>
</dbReference>
<proteinExistence type="predicted"/>
<accession>A0A7S8CZ58</accession>
<dbReference type="AlphaFoldDB" id="A0A7S8CZ58"/>
<dbReference type="Proteomes" id="UP000663297">
    <property type="component" value="Chromosome 1"/>
</dbReference>
<gene>
    <name evidence="1" type="ORF">HYE67_001255</name>
</gene>